<name>A0AAV7GUP3_DENCH</name>
<protein>
    <recommendedName>
        <fullName evidence="9">Nuclear matrix constituent protein 1-like protein</fullName>
    </recommendedName>
</protein>
<dbReference type="PANTHER" id="PTHR31908:SF2">
    <property type="entry name" value="PROTEIN CROWDED NUCLEI 4"/>
    <property type="match status" value="1"/>
</dbReference>
<feature type="coiled-coil region" evidence="5">
    <location>
        <begin position="718"/>
        <end position="745"/>
    </location>
</feature>
<keyword evidence="2" id="KW-0539">Nucleus</keyword>
<feature type="coiled-coil region" evidence="5">
    <location>
        <begin position="511"/>
        <end position="609"/>
    </location>
</feature>
<feature type="region of interest" description="Disordered" evidence="6">
    <location>
        <begin position="1"/>
        <end position="30"/>
    </location>
</feature>
<feature type="region of interest" description="Disordered" evidence="6">
    <location>
        <begin position="906"/>
        <end position="942"/>
    </location>
</feature>
<evidence type="ECO:0000256" key="4">
    <source>
        <dbReference type="ARBA" id="ARBA00024208"/>
    </source>
</evidence>
<comment type="subcellular location">
    <subcellularLocation>
        <location evidence="3">Nucleus lamina</location>
    </subcellularLocation>
</comment>
<dbReference type="GO" id="GO:0005652">
    <property type="term" value="C:nuclear lamina"/>
    <property type="evidence" value="ECO:0007669"/>
    <property type="project" value="UniProtKB-SubCell"/>
</dbReference>
<evidence type="ECO:0000256" key="5">
    <source>
        <dbReference type="SAM" id="Coils"/>
    </source>
</evidence>
<evidence type="ECO:0000256" key="1">
    <source>
        <dbReference type="ARBA" id="ARBA00023054"/>
    </source>
</evidence>
<dbReference type="AlphaFoldDB" id="A0AAV7GUP3"/>
<proteinExistence type="inferred from homology"/>
<feature type="coiled-coil region" evidence="5">
    <location>
        <begin position="164"/>
        <end position="233"/>
    </location>
</feature>
<dbReference type="Proteomes" id="UP000775213">
    <property type="component" value="Unassembled WGS sequence"/>
</dbReference>
<dbReference type="PANTHER" id="PTHR31908">
    <property type="entry name" value="PROTEIN CROWDED NUCLEI 4"/>
    <property type="match status" value="1"/>
</dbReference>
<feature type="region of interest" description="Disordered" evidence="6">
    <location>
        <begin position="989"/>
        <end position="1011"/>
    </location>
</feature>
<feature type="coiled-coil region" evidence="5">
    <location>
        <begin position="424"/>
        <end position="482"/>
    </location>
</feature>
<comment type="caution">
    <text evidence="7">The sequence shown here is derived from an EMBL/GenBank/DDBJ whole genome shotgun (WGS) entry which is preliminary data.</text>
</comment>
<evidence type="ECO:0000256" key="6">
    <source>
        <dbReference type="SAM" id="MobiDB-lite"/>
    </source>
</evidence>
<sequence>MASPPPATLPESFGVTRLAGARASPSTAKGGSSLREEAIWKRLREAGFDEETVKRRDKAALITYVTRLEAEIYDYQCNMGLILLEKKDLESKYNEIKASSESAEIIYKRDKAANLSALGEARKREENLKQTLGIEKECLANIEKTLHETLVESAETKVACERKLVEAQSMMETAQRMFDEAKSKTHEAEASQAEARRRQNTALRTLQDVEAREDELKRRIASFHSECEAKEKELSLQRQSLNDSQKILHQEQERLMEGQNLLNQREEHLHVRLKELSRAEKELAEAKLKFENDSSTFGEEKANLELNVAALATREEALIKREALIDKKDRELLILQEKISNKEFVSTSAFDALSHFDEIQRLKAEYQYSFERKTFEFEAEMEQRRKSLEDEMEMNRNACSVSEAELKQREQQILKMENLVRTDLHAISEKQEDVMKKLNLLEEKEKSLLLTERTLESKMQDLQKEKKEIDKMREELHKEKISFEDVKMQNFRAEEKLAITANERNELHVIERKLKEEIDSFRAQKLELEVQAGKLKSEKEKFEIEWDLIDEKTEELRKEAERIAEERRAVDIHLRNELDSLNVEKENLRKQLKRNAESLSIERDDFMRKMEREHSDWFIKFHKEKEDFLNDVKIQRKELENSICRRREDVENYLKEKEEAFEQEKSKELQSIVSQKEEIAKQLRHAASELTRLDIERMEIAHDREQRLKEWSEINHFIEELNVQREKLQKQRELLHADREEIDKQIQHLLKLEHSNIELESRTLYDSNADNPKVNIGNLSSRKGLYQRDAAKNSHNPDCQKISLTDGLKNLSSMNASDNASPLSAPMTWFRKCAEVIFKLSPERVTDATFQGGVGSGLSTSLQHYDENIEDVQNLEFKSNEEEINHPMEDGLIAICEEKHKSNISKNMLPLRRKRRGHAASNGYNSSKSDYSRKHPKKLRQNSVAEMEAVLDCPDVNNGMVEDQTAEEALLEAAVSSEVIRLADANGREMKEDVGCDQQSSEDIVEEEDEQPSLGAKIKKFLIT</sequence>
<dbReference type="GO" id="GO:0006997">
    <property type="term" value="P:nucleus organization"/>
    <property type="evidence" value="ECO:0007669"/>
    <property type="project" value="InterPro"/>
</dbReference>
<feature type="coiled-coil region" evidence="5">
    <location>
        <begin position="269"/>
        <end position="296"/>
    </location>
</feature>
<evidence type="ECO:0000256" key="3">
    <source>
        <dbReference type="ARBA" id="ARBA00024186"/>
    </source>
</evidence>
<gene>
    <name evidence="7" type="ORF">IEQ34_012177</name>
</gene>
<accession>A0AAV7GUP3</accession>
<dbReference type="InterPro" id="IPR040418">
    <property type="entry name" value="CRWN"/>
</dbReference>
<dbReference type="EMBL" id="JAGFBR010000011">
    <property type="protein sequence ID" value="KAH0459363.1"/>
    <property type="molecule type" value="Genomic_DNA"/>
</dbReference>
<evidence type="ECO:0008006" key="9">
    <source>
        <dbReference type="Google" id="ProtNLM"/>
    </source>
</evidence>
<organism evidence="7 8">
    <name type="scientific">Dendrobium chrysotoxum</name>
    <name type="common">Orchid</name>
    <dbReference type="NCBI Taxonomy" id="161865"/>
    <lineage>
        <taxon>Eukaryota</taxon>
        <taxon>Viridiplantae</taxon>
        <taxon>Streptophyta</taxon>
        <taxon>Embryophyta</taxon>
        <taxon>Tracheophyta</taxon>
        <taxon>Spermatophyta</taxon>
        <taxon>Magnoliopsida</taxon>
        <taxon>Liliopsida</taxon>
        <taxon>Asparagales</taxon>
        <taxon>Orchidaceae</taxon>
        <taxon>Epidendroideae</taxon>
        <taxon>Malaxideae</taxon>
        <taxon>Dendrobiinae</taxon>
        <taxon>Dendrobium</taxon>
    </lineage>
</organism>
<evidence type="ECO:0000313" key="7">
    <source>
        <dbReference type="EMBL" id="KAH0459363.1"/>
    </source>
</evidence>
<keyword evidence="1 5" id="KW-0175">Coiled coil</keyword>
<comment type="similarity">
    <text evidence="4">Belongs to the CRWN family.</text>
</comment>
<keyword evidence="8" id="KW-1185">Reference proteome</keyword>
<evidence type="ECO:0000256" key="2">
    <source>
        <dbReference type="ARBA" id="ARBA00023242"/>
    </source>
</evidence>
<evidence type="ECO:0000313" key="8">
    <source>
        <dbReference type="Proteomes" id="UP000775213"/>
    </source>
</evidence>
<reference evidence="7 8" key="1">
    <citation type="journal article" date="2021" name="Hortic Res">
        <title>Chromosome-scale assembly of the Dendrobium chrysotoxum genome enhances the understanding of orchid evolution.</title>
        <authorList>
            <person name="Zhang Y."/>
            <person name="Zhang G.Q."/>
            <person name="Zhang D."/>
            <person name="Liu X.D."/>
            <person name="Xu X.Y."/>
            <person name="Sun W.H."/>
            <person name="Yu X."/>
            <person name="Zhu X."/>
            <person name="Wang Z.W."/>
            <person name="Zhao X."/>
            <person name="Zhong W.Y."/>
            <person name="Chen H."/>
            <person name="Yin W.L."/>
            <person name="Huang T."/>
            <person name="Niu S.C."/>
            <person name="Liu Z.J."/>
        </authorList>
    </citation>
    <scope>NUCLEOTIDE SEQUENCE [LARGE SCALE GENOMIC DNA]</scope>
    <source>
        <strain evidence="7">Lindl</strain>
    </source>
</reference>